<evidence type="ECO:0000313" key="1">
    <source>
        <dbReference type="EMBL" id="KAI1517483.1"/>
    </source>
</evidence>
<organism evidence="1 2">
    <name type="scientific">Pyrenophora tritici-repentis</name>
    <dbReference type="NCBI Taxonomy" id="45151"/>
    <lineage>
        <taxon>Eukaryota</taxon>
        <taxon>Fungi</taxon>
        <taxon>Dikarya</taxon>
        <taxon>Ascomycota</taxon>
        <taxon>Pezizomycotina</taxon>
        <taxon>Dothideomycetes</taxon>
        <taxon>Pleosporomycetidae</taxon>
        <taxon>Pleosporales</taxon>
        <taxon>Pleosporineae</taxon>
        <taxon>Pleosporaceae</taxon>
        <taxon>Pyrenophora</taxon>
    </lineage>
</organism>
<keyword evidence="2" id="KW-1185">Reference proteome</keyword>
<gene>
    <name evidence="1" type="ORF">Ptr86124_002784</name>
</gene>
<protein>
    <submittedName>
        <fullName evidence="1">Uncharacterized protein</fullName>
    </submittedName>
</protein>
<sequence>MYLATIHLTMIFPLSSLILAAPATSISFDPPTITSDPTKPILATDTHTLCVSDPYLTSSGFAVPPSPGSVIPTPDEQQEVPGFDTTTATAPASQINPASSTGVATASSQSKLEIPISVTEDISYYGAYRSIAVFKCYMAGLSGFFSVNGIGVHLAYDSFYTTRGLGYYDGDE</sequence>
<accession>A0A2W1HIS5</accession>
<dbReference type="AlphaFoldDB" id="A0A2W1HIS5"/>
<dbReference type="OrthoDB" id="10610830at2759"/>
<proteinExistence type="predicted"/>
<reference evidence="2" key="1">
    <citation type="journal article" date="2022" name="Microb. Genom.">
        <title>A global pangenome for the wheat fungal pathogen Pyrenophora tritici-repentis and prediction of effector protein structural homology.</title>
        <authorList>
            <person name="Moolhuijzen P.M."/>
            <person name="See P.T."/>
            <person name="Shi G."/>
            <person name="Powell H.R."/>
            <person name="Cockram J."/>
            <person name="Jorgensen L.N."/>
            <person name="Benslimane H."/>
            <person name="Strelkov S.E."/>
            <person name="Turner J."/>
            <person name="Liu Z."/>
            <person name="Moffat C.S."/>
        </authorList>
    </citation>
    <scope>NUCLEOTIDE SEQUENCE [LARGE SCALE GENOMIC DNA]</scope>
</reference>
<dbReference type="Proteomes" id="UP000249757">
    <property type="component" value="Unassembled WGS sequence"/>
</dbReference>
<evidence type="ECO:0000313" key="2">
    <source>
        <dbReference type="Proteomes" id="UP000249757"/>
    </source>
</evidence>
<dbReference type="EMBL" id="NRDI02000003">
    <property type="protein sequence ID" value="KAI1517483.1"/>
    <property type="molecule type" value="Genomic_DNA"/>
</dbReference>
<name>A0A2W1HIS5_9PLEO</name>
<comment type="caution">
    <text evidence="1">The sequence shown here is derived from an EMBL/GenBank/DDBJ whole genome shotgun (WGS) entry which is preliminary data.</text>
</comment>